<dbReference type="Pfam" id="PF16184">
    <property type="entry name" value="Cadherin_3"/>
    <property type="match status" value="11"/>
</dbReference>
<feature type="repeat" description="CSPG" evidence="5">
    <location>
        <begin position="1234"/>
        <end position="1331"/>
    </location>
</feature>
<feature type="repeat" description="CSPG" evidence="5">
    <location>
        <begin position="1461"/>
        <end position="1551"/>
    </location>
</feature>
<dbReference type="PROSITE" id="PS51854">
    <property type="entry name" value="CSPG"/>
    <property type="match status" value="9"/>
</dbReference>
<feature type="repeat" description="CSPG" evidence="5">
    <location>
        <begin position="1808"/>
        <end position="1899"/>
    </location>
</feature>
<dbReference type="InterPro" id="IPR013320">
    <property type="entry name" value="ConA-like_dom_sf"/>
</dbReference>
<proteinExistence type="predicted"/>
<feature type="transmembrane region" description="Helical" evidence="6">
    <location>
        <begin position="2177"/>
        <end position="2198"/>
    </location>
</feature>
<evidence type="ECO:0000256" key="2">
    <source>
        <dbReference type="ARBA" id="ARBA00022737"/>
    </source>
</evidence>
<feature type="repeat" description="CSPG" evidence="5">
    <location>
        <begin position="557"/>
        <end position="649"/>
    </location>
</feature>
<feature type="signal peptide" evidence="7">
    <location>
        <begin position="1"/>
        <end position="21"/>
    </location>
</feature>
<evidence type="ECO:0000313" key="10">
    <source>
        <dbReference type="Proteomes" id="UP001431783"/>
    </source>
</evidence>
<dbReference type="InterPro" id="IPR001791">
    <property type="entry name" value="Laminin_G"/>
</dbReference>
<dbReference type="GO" id="GO:0009653">
    <property type="term" value="P:anatomical structure morphogenesis"/>
    <property type="evidence" value="ECO:0007669"/>
    <property type="project" value="TreeGrafter"/>
</dbReference>
<dbReference type="PROSITE" id="PS50025">
    <property type="entry name" value="LAM_G_DOMAIN"/>
    <property type="match status" value="2"/>
</dbReference>
<accession>A0AAW1VEC5</accession>
<evidence type="ECO:0000256" key="5">
    <source>
        <dbReference type="PROSITE-ProRule" id="PRU01201"/>
    </source>
</evidence>
<sequence length="2303" mass="260755">MNTRKLILVLSSFLLCHTILGADFASFYGNSYIYIPFKEAKSATYIEFKFKTLLPNALILLVAGTTDFCIVQIERGRLKVNINLGAGESEIVSPDNILFNDFKWHNVSIIRKEANLTLTIDGSLKVQKRLPGRFFELNIHFGLFIGGHANFSELFFGHLEKFRGCISDMYYNNVHTIQEAHHRQMNAVVESVTWNCATEFESDINRPISFVKDNSFMFVAHTVQHKEVKIQFDLKTNNAHGVLFYNTGRLSKPDFFVIHIREGLLHCVAKTGDKIIEISNDFNVTDGEWHKVTFHETPSLLELSVDKKINTTENVATYIFFLTESSYIGGIEITKLSRAMSNGCKYCDISFKGCLRNLFIAHKHIGIPDAHITQGLIPGCVWKYPCKQNPCTENGVCVQHGIESFQCHCNDKLCIQQNYTETYRVFSQNSLATELELLAVKPLEVMEGANAIITTDNLHMILDYQKYGIEDSGVRFHIIDGPNHGTVNVWPQDSNIFTLSEVINDKVHYIHEGLEFFQDNIVVELDFKPSDSFILPAYLQGTFMFNMLINIISVNDPPKLIINNGTVLRVVQGSRNVISNEILRAQDPDTPIDNLVYNVLKHESGYFEYKLQPGVEISSFTQEDVDKGHIYFICRSNAVNDSYISLEVSDGLEASKPYNLRVTVSPQYWRLQNNTGLTLLHQNYGLITPLNLSFVSNIANADNQVQFRITKKPNYGVVETEVTANSWKIVDVFSSSDLKQHRVRYRHITSKPEIDEFQFQITFDKSSLYTFRINFVRCTLIDVNTKPIFMNETQEMMITKQYLSFETKPLKTSSTSIKYVVTKPPKYGIILSSVSKYVLKTCDIFTQEDINSSNLKYRLFQKSYSYVQDTFSFIVISPGCNNITGNMTVIFYPSLDTKSKVMAVLHPLSLDEGSQKVIDANSFNFKTDFLTNVTFNVTQAPSHGFLQLVKDNFHFNETRSFTLTDVKDRRLSYIHDDSENNHDVFKFLALSSEDDFQFVGEYNINIVMKNDNSPIRRIDKIFHVVVGAEKLITGEDLDYSDIDIGTPPSKIVYSCHEIPNGFFYDVKSAKQYIEEFTQEDLNSRRILFKHRGPEHGKIKLWVTDGQFHLESILEVRASAPFIQINMRKKLIVEYGKMAVITKDHLSYFTNLNAGDSDLLYEVISKPSFGKIAATDTLQDISVFSQKDVNIGLISYINDQSSANGDEFSLRANCKDAVTVAQMGVWMLPSNYWEPFKNKGSRKLQVEEATSALITSKILEVSQTDVPPSSITYYVSEIPLIGYLTILSSTNDTDRDIINVFSFTQNLINEQRVLYIQSGVNGTFDSISFNVTNGIIWCENLELKIEIIPERLYLGSRNISVEEGGVAVITPANLFVLTDYYKKKITDYVILQDAQFGCIQVQKRCNKFNGFSHEELTAGVVRYAHDGSENLFDEITLVAVAAQKRSIPVTLKINVSPVNDNIPKLVNNTGLIMWEGGNAVIRSDMLAVEDDDIPKDIIKYHISGSWWGNVVFMSDLANPITFFSQDSIDKGMIGFHHENGSEAKFKFNISDGMHTTQDFYFVVKTNPVKLTIRTKPLHIFPLQRKYLTTSHLISCVSDNNRTVLYEIIVPPSLGRLMMESSTPGIFKVVSSFTQDDINNTKVFYEHTHQFSDLYANDSFVFNVKSHLAKSLTKKILKIDISVSSGGLDTFINIPRLTVDEGGMTNIPLNLSEVVQFLENHSGLHSPIIHVSASAPQYGQLLLKEHNTNFTVLNVFTQQHLESGLVFYHHDHSDSLGDNIHLSLYLIPHYIALCNITIPIIINPINDQPFHLVTPTPTLTLVQGENHTITKAELETEDADTPPSKLKYVVISGPSQGKLILLPDNAPITHFTQEDIDQTRLVYVHNTSVLVDSFHFRVWDDKFRPQFRVFNIKILPINLTISPGLPLYIQQGSDTVFLSSKQVSIETNADRSKIKYLVKREPEHGVLYVRNTPSNQFSQTDLERENVMYLQSDMTTANDSFGLVGEILSGNTSFSSEIPVYIRVQPLMQLKNFTAVTGEYNKITLHVLDASSLAKLTNSNPRYTVLTVPKYCKVKRVIHSSGDKHKVLDSRISSFTHEEVQSGLIYLEVDDVKLPWFGVNEKLKFMLAASIFQPAIGELKLNLKNLLHNNIFSTLAGPSDPAGHEGGYHVASPNMTRDYFLLVIMVTGVVLLGVAVIIVIKCRTFEPINPKEEQYIQPLPRPPDRLMSSSPPLKHHIDEYSPQMPALPQCKITPMDGSNESNGLDSQVCYPYGVEDHSDEWSSCEVSDPPCSNKNIMLRRNQYWV</sequence>
<keyword evidence="1 7" id="KW-0732">Signal</keyword>
<keyword evidence="10" id="KW-1185">Reference proteome</keyword>
<organism evidence="9 10">
    <name type="scientific">Henosepilachna vigintioctopunctata</name>
    <dbReference type="NCBI Taxonomy" id="420089"/>
    <lineage>
        <taxon>Eukaryota</taxon>
        <taxon>Metazoa</taxon>
        <taxon>Ecdysozoa</taxon>
        <taxon>Arthropoda</taxon>
        <taxon>Hexapoda</taxon>
        <taxon>Insecta</taxon>
        <taxon>Pterygota</taxon>
        <taxon>Neoptera</taxon>
        <taxon>Endopterygota</taxon>
        <taxon>Coleoptera</taxon>
        <taxon>Polyphaga</taxon>
        <taxon>Cucujiformia</taxon>
        <taxon>Coccinelloidea</taxon>
        <taxon>Coccinellidae</taxon>
        <taxon>Epilachninae</taxon>
        <taxon>Epilachnini</taxon>
        <taxon>Henosepilachna</taxon>
    </lineage>
</organism>
<feature type="domain" description="Laminin G" evidence="8">
    <location>
        <begin position="197"/>
        <end position="380"/>
    </location>
</feature>
<keyword evidence="6" id="KW-0472">Membrane</keyword>
<keyword evidence="6" id="KW-0812">Transmembrane</keyword>
<dbReference type="InterPro" id="IPR051561">
    <property type="entry name" value="FRAS1_ECM"/>
</dbReference>
<dbReference type="EMBL" id="JARQZJ010000125">
    <property type="protein sequence ID" value="KAK9890480.1"/>
    <property type="molecule type" value="Genomic_DNA"/>
</dbReference>
<gene>
    <name evidence="9" type="ORF">WA026_010562</name>
</gene>
<evidence type="ECO:0000256" key="7">
    <source>
        <dbReference type="SAM" id="SignalP"/>
    </source>
</evidence>
<feature type="repeat" description="CSPG" evidence="5">
    <location>
        <begin position="434"/>
        <end position="526"/>
    </location>
</feature>
<dbReference type="CDD" id="cd00110">
    <property type="entry name" value="LamG"/>
    <property type="match status" value="2"/>
</dbReference>
<dbReference type="Gene3D" id="2.60.120.200">
    <property type="match status" value="2"/>
</dbReference>
<evidence type="ECO:0000256" key="1">
    <source>
        <dbReference type="ARBA" id="ARBA00022729"/>
    </source>
</evidence>
<dbReference type="SUPFAM" id="SSF49899">
    <property type="entry name" value="Concanavalin A-like lectins/glucanases"/>
    <property type="match status" value="2"/>
</dbReference>
<feature type="chain" id="PRO_5043968447" description="Laminin G domain-containing protein" evidence="7">
    <location>
        <begin position="22"/>
        <end position="2303"/>
    </location>
</feature>
<protein>
    <recommendedName>
        <fullName evidence="8">Laminin G domain-containing protein</fullName>
    </recommendedName>
</protein>
<feature type="repeat" description="CSPG" evidence="5">
    <location>
        <begin position="899"/>
        <end position="990"/>
    </location>
</feature>
<feature type="repeat" description="CSPG" evidence="5">
    <location>
        <begin position="1567"/>
        <end position="1663"/>
    </location>
</feature>
<keyword evidence="3" id="KW-0325">Glycoprotein</keyword>
<keyword evidence="2" id="KW-0677">Repeat</keyword>
<dbReference type="PANTHER" id="PTHR45739">
    <property type="entry name" value="MATRIX PROTEIN, PUTATIVE-RELATED"/>
    <property type="match status" value="1"/>
</dbReference>
<dbReference type="InterPro" id="IPR039005">
    <property type="entry name" value="CSPG_rpt"/>
</dbReference>
<evidence type="ECO:0000313" key="9">
    <source>
        <dbReference type="EMBL" id="KAK9890480.1"/>
    </source>
</evidence>
<dbReference type="Proteomes" id="UP001431783">
    <property type="component" value="Unassembled WGS sequence"/>
</dbReference>
<reference evidence="9 10" key="1">
    <citation type="submission" date="2023-03" db="EMBL/GenBank/DDBJ databases">
        <title>Genome insight into feeding habits of ladybird beetles.</title>
        <authorList>
            <person name="Li H.-S."/>
            <person name="Huang Y.-H."/>
            <person name="Pang H."/>
        </authorList>
    </citation>
    <scope>NUCLEOTIDE SEQUENCE [LARGE SCALE GENOMIC DNA]</scope>
    <source>
        <strain evidence="9">SYSU_2023b</strain>
        <tissue evidence="9">Whole body</tissue>
    </source>
</reference>
<evidence type="ECO:0000256" key="3">
    <source>
        <dbReference type="ARBA" id="ARBA00023180"/>
    </source>
</evidence>
<evidence type="ECO:0000259" key="8">
    <source>
        <dbReference type="PROSITE" id="PS50025"/>
    </source>
</evidence>
<feature type="domain" description="Laminin G" evidence="8">
    <location>
        <begin position="24"/>
        <end position="196"/>
    </location>
</feature>
<dbReference type="Pfam" id="PF02210">
    <property type="entry name" value="Laminin_G_2"/>
    <property type="match status" value="2"/>
</dbReference>
<comment type="caution">
    <text evidence="9">The sequence shown here is derived from an EMBL/GenBank/DDBJ whole genome shotgun (WGS) entry which is preliminary data.</text>
</comment>
<evidence type="ECO:0000256" key="6">
    <source>
        <dbReference type="SAM" id="Phobius"/>
    </source>
</evidence>
<evidence type="ECO:0000256" key="4">
    <source>
        <dbReference type="PROSITE-ProRule" id="PRU00122"/>
    </source>
</evidence>
<name>A0AAW1VEC5_9CUCU</name>
<feature type="repeat" description="CSPG" evidence="5">
    <location>
        <begin position="1121"/>
        <end position="1212"/>
    </location>
</feature>
<dbReference type="SMART" id="SM00282">
    <property type="entry name" value="LamG"/>
    <property type="match status" value="2"/>
</dbReference>
<feature type="repeat" description="CSPG" evidence="5">
    <location>
        <begin position="668"/>
        <end position="762"/>
    </location>
</feature>
<keyword evidence="6" id="KW-1133">Transmembrane helix</keyword>
<comment type="caution">
    <text evidence="4">Lacks conserved residue(s) required for the propagation of feature annotation.</text>
</comment>
<dbReference type="PANTHER" id="PTHR45739:SF12">
    <property type="entry name" value="CHONDROITIN SULFATE PROTEOGLYCAN 4-LIKE ISOFORM X2"/>
    <property type="match status" value="1"/>
</dbReference>